<evidence type="ECO:0000256" key="1">
    <source>
        <dbReference type="ARBA" id="ARBA00009500"/>
    </source>
</evidence>
<dbReference type="InterPro" id="IPR023795">
    <property type="entry name" value="Serpin_CS"/>
</dbReference>
<reference evidence="5 6" key="1">
    <citation type="journal article" date="2010" name="Nature">
        <title>Genome sequencing and analysis of the model grass Brachypodium distachyon.</title>
        <authorList>
            <consortium name="International Brachypodium Initiative"/>
        </authorList>
    </citation>
    <scope>NUCLEOTIDE SEQUENCE [LARGE SCALE GENOMIC DNA]</scope>
    <source>
        <strain evidence="5 6">Bd21</strain>
    </source>
</reference>
<comment type="similarity">
    <text evidence="1 2">Belongs to the serpin family.</text>
</comment>
<protein>
    <recommendedName>
        <fullName evidence="4">Serpin domain-containing protein</fullName>
    </recommendedName>
</protein>
<proteinExistence type="inferred from homology"/>
<organism evidence="5">
    <name type="scientific">Brachypodium distachyon</name>
    <name type="common">Purple false brome</name>
    <name type="synonym">Trachynia distachya</name>
    <dbReference type="NCBI Taxonomy" id="15368"/>
    <lineage>
        <taxon>Eukaryota</taxon>
        <taxon>Viridiplantae</taxon>
        <taxon>Streptophyta</taxon>
        <taxon>Embryophyta</taxon>
        <taxon>Tracheophyta</taxon>
        <taxon>Spermatophyta</taxon>
        <taxon>Magnoliopsida</taxon>
        <taxon>Liliopsida</taxon>
        <taxon>Poales</taxon>
        <taxon>Poaceae</taxon>
        <taxon>BOP clade</taxon>
        <taxon>Pooideae</taxon>
        <taxon>Stipodae</taxon>
        <taxon>Brachypodieae</taxon>
        <taxon>Brachypodium</taxon>
    </lineage>
</organism>
<dbReference type="OrthoDB" id="686494at2759"/>
<dbReference type="FunCoup" id="A0A0Q3ERW3">
    <property type="interactions" value="226"/>
</dbReference>
<reference evidence="5" key="2">
    <citation type="submission" date="2017-06" db="EMBL/GenBank/DDBJ databases">
        <title>WGS assembly of Brachypodium distachyon.</title>
        <authorList>
            <consortium name="The International Brachypodium Initiative"/>
            <person name="Lucas S."/>
            <person name="Harmon-Smith M."/>
            <person name="Lail K."/>
            <person name="Tice H."/>
            <person name="Grimwood J."/>
            <person name="Bruce D."/>
            <person name="Barry K."/>
            <person name="Shu S."/>
            <person name="Lindquist E."/>
            <person name="Wang M."/>
            <person name="Pitluck S."/>
            <person name="Vogel J.P."/>
            <person name="Garvin D.F."/>
            <person name="Mockler T.C."/>
            <person name="Schmutz J."/>
            <person name="Rokhsar D."/>
            <person name="Bevan M.W."/>
        </authorList>
    </citation>
    <scope>NUCLEOTIDE SEQUENCE</scope>
    <source>
        <strain evidence="5">Bd21</strain>
    </source>
</reference>
<dbReference type="InterPro" id="IPR042178">
    <property type="entry name" value="Serpin_sf_1"/>
</dbReference>
<dbReference type="EnsemblPlants" id="KQJ89028">
    <property type="protein sequence ID" value="KQJ89028"/>
    <property type="gene ID" value="BRADI_4g23070v3"/>
</dbReference>
<dbReference type="ExpressionAtlas" id="A0A0Q3ERW3">
    <property type="expression patterns" value="baseline and differential"/>
</dbReference>
<dbReference type="PANTHER" id="PTHR11461:SF203">
    <property type="entry name" value="SERPIN-Z12-RELATED"/>
    <property type="match status" value="1"/>
</dbReference>
<evidence type="ECO:0000256" key="3">
    <source>
        <dbReference type="SAM" id="MobiDB-lite"/>
    </source>
</evidence>
<dbReference type="CDD" id="cd02043">
    <property type="entry name" value="serpinP_plants"/>
    <property type="match status" value="1"/>
</dbReference>
<sequence>RRPSSPRTLSNQSPPNLPAGAVPHVSRRSAPTPPKESRKASCSIHAGFLLHTPAAVPSREDEAKKVAPHVYRLEARAHLFGPARVLCFAAQRYSGHAHRRHPIPTPRPTPLEIIIRNRKTPPSGHADAAAGCLPLAREAAADSAGRNFVVSPLSIHAALGLVAAGARGDTRRQLLEFLGSPSLDALHGAPATELVGELNGLKQTSFASGVWIDRRRALRPEFMAIGRERYSATAESVDFVTDAEKARQRVNAFVKDATNNLIGEILPPGSVRSCTAIVLANALYFKGAWSEQPFDAPATFDAPFHTPDGTIVRVPFMTGRGKKHVAVYPGFKALKLPYKNDDGDGRQFYMLLLLPDDSTTTMKLSDLYDQAVSTPGFIKNHSPTVKVLVGRFMVPKFKFMFGFEASSDMRKLGLTKPFEDGNFSGMVSDEDRLSITAVYHKATVEVDELGTVAAAATAIHMAGSARGASPPKPRVDFVADRPFLFAIVEERSSAVMFLGHVVNPVNH</sequence>
<evidence type="ECO:0000313" key="6">
    <source>
        <dbReference type="EnsemblPlants" id="KQJ89028"/>
    </source>
</evidence>
<evidence type="ECO:0000259" key="4">
    <source>
        <dbReference type="SMART" id="SM00093"/>
    </source>
</evidence>
<evidence type="ECO:0000313" key="5">
    <source>
        <dbReference type="EMBL" id="KQJ89028.1"/>
    </source>
</evidence>
<dbReference type="InterPro" id="IPR036186">
    <property type="entry name" value="Serpin_sf"/>
</dbReference>
<reference evidence="6" key="3">
    <citation type="submission" date="2018-08" db="UniProtKB">
        <authorList>
            <consortium name="EnsemblPlants"/>
        </authorList>
    </citation>
    <scope>IDENTIFICATION</scope>
    <source>
        <strain evidence="6">cv. Bd21</strain>
    </source>
</reference>
<dbReference type="AlphaFoldDB" id="A0A0Q3ERW3"/>
<feature type="region of interest" description="Disordered" evidence="3">
    <location>
        <begin position="1"/>
        <end position="41"/>
    </location>
</feature>
<dbReference type="Proteomes" id="UP000008810">
    <property type="component" value="Chromosome 4"/>
</dbReference>
<dbReference type="GO" id="GO:0004867">
    <property type="term" value="F:serine-type endopeptidase inhibitor activity"/>
    <property type="evidence" value="ECO:0007669"/>
    <property type="project" value="InterPro"/>
</dbReference>
<dbReference type="Gene3D" id="2.30.39.10">
    <property type="entry name" value="Alpha-1-antitrypsin, domain 1"/>
    <property type="match status" value="1"/>
</dbReference>
<gene>
    <name evidence="5" type="ORF">BRADI_4g23070v3</name>
</gene>
<name>A0A0Q3ERW3_BRADI</name>
<feature type="compositionally biased region" description="Polar residues" evidence="3">
    <location>
        <begin position="1"/>
        <end position="14"/>
    </location>
</feature>
<dbReference type="Pfam" id="PF00079">
    <property type="entry name" value="Serpin"/>
    <property type="match status" value="1"/>
</dbReference>
<keyword evidence="7" id="KW-1185">Reference proteome</keyword>
<dbReference type="InterPro" id="IPR042185">
    <property type="entry name" value="Serpin_sf_2"/>
</dbReference>
<dbReference type="PANTHER" id="PTHR11461">
    <property type="entry name" value="SERINE PROTEASE INHIBITOR, SERPIN"/>
    <property type="match status" value="1"/>
</dbReference>
<feature type="domain" description="Serpin" evidence="4">
    <location>
        <begin position="133"/>
        <end position="504"/>
    </location>
</feature>
<dbReference type="InterPro" id="IPR023796">
    <property type="entry name" value="Serpin_dom"/>
</dbReference>
<dbReference type="SUPFAM" id="SSF56574">
    <property type="entry name" value="Serpins"/>
    <property type="match status" value="1"/>
</dbReference>
<accession>A0A0Q3ERW3</accession>
<evidence type="ECO:0000313" key="7">
    <source>
        <dbReference type="Proteomes" id="UP000008810"/>
    </source>
</evidence>
<feature type="non-terminal residue" evidence="5">
    <location>
        <position position="1"/>
    </location>
</feature>
<evidence type="ECO:0000256" key="2">
    <source>
        <dbReference type="RuleBase" id="RU000411"/>
    </source>
</evidence>
<dbReference type="PROSITE" id="PS00284">
    <property type="entry name" value="SERPIN"/>
    <property type="match status" value="1"/>
</dbReference>
<dbReference type="GO" id="GO:0005615">
    <property type="term" value="C:extracellular space"/>
    <property type="evidence" value="ECO:0000318"/>
    <property type="project" value="GO_Central"/>
</dbReference>
<dbReference type="SMART" id="SM00093">
    <property type="entry name" value="SERPIN"/>
    <property type="match status" value="1"/>
</dbReference>
<dbReference type="Gramene" id="KQJ89028">
    <property type="protein sequence ID" value="KQJ89028"/>
    <property type="gene ID" value="BRADI_4g23070v3"/>
</dbReference>
<dbReference type="Gene3D" id="3.30.497.10">
    <property type="entry name" value="Antithrombin, subunit I, domain 2"/>
    <property type="match status" value="1"/>
</dbReference>
<dbReference type="EMBL" id="CM000883">
    <property type="protein sequence ID" value="KQJ89028.1"/>
    <property type="molecule type" value="Genomic_DNA"/>
</dbReference>
<dbReference type="InterPro" id="IPR000215">
    <property type="entry name" value="Serpin_fam"/>
</dbReference>
<dbReference type="InParanoid" id="A0A0Q3ERW3"/>